<comment type="caution">
    <text evidence="6">The sequence shown here is derived from an EMBL/GenBank/DDBJ whole genome shotgun (WGS) entry which is preliminary data.</text>
</comment>
<dbReference type="Gene3D" id="2.60.120.10">
    <property type="entry name" value="Jelly Rolls"/>
    <property type="match status" value="1"/>
</dbReference>
<dbReference type="PROSITE" id="PS51063">
    <property type="entry name" value="HTH_CRP_2"/>
    <property type="match status" value="1"/>
</dbReference>
<evidence type="ECO:0000256" key="4">
    <source>
        <dbReference type="ARBA" id="ARBA00023163"/>
    </source>
</evidence>
<keyword evidence="4" id="KW-0804">Transcription</keyword>
<dbReference type="OrthoDB" id="9812325at2"/>
<gene>
    <name evidence="6" type="ORF">D4T97_002250</name>
</gene>
<dbReference type="Proteomes" id="UP000287156">
    <property type="component" value="Unassembled WGS sequence"/>
</dbReference>
<evidence type="ECO:0000259" key="5">
    <source>
        <dbReference type="PROSITE" id="PS51063"/>
    </source>
</evidence>
<dbReference type="PRINTS" id="PR00034">
    <property type="entry name" value="HTHCRP"/>
</dbReference>
<evidence type="ECO:0000256" key="1">
    <source>
        <dbReference type="ARBA" id="ARBA00023015"/>
    </source>
</evidence>
<dbReference type="SUPFAM" id="SSF46785">
    <property type="entry name" value="Winged helix' DNA-binding domain"/>
    <property type="match status" value="1"/>
</dbReference>
<evidence type="ECO:0000256" key="3">
    <source>
        <dbReference type="ARBA" id="ARBA00023159"/>
    </source>
</evidence>
<dbReference type="InterPro" id="IPR050397">
    <property type="entry name" value="Env_Response_Regulators"/>
</dbReference>
<dbReference type="GO" id="GO:0003677">
    <property type="term" value="F:DNA binding"/>
    <property type="evidence" value="ECO:0007669"/>
    <property type="project" value="UniProtKB-KW"/>
</dbReference>
<dbReference type="InterPro" id="IPR018490">
    <property type="entry name" value="cNMP-bd_dom_sf"/>
</dbReference>
<keyword evidence="7" id="KW-1185">Reference proteome</keyword>
<keyword evidence="1" id="KW-0805">Transcription regulation</keyword>
<accession>A0A429Y7C7</accession>
<dbReference type="SUPFAM" id="SSF51206">
    <property type="entry name" value="cAMP-binding domain-like"/>
    <property type="match status" value="1"/>
</dbReference>
<keyword evidence="2" id="KW-0238">DNA-binding</keyword>
<sequence>MRPLSFGTEGIYIATITDTMLCSISEDNYEQLQLAYPQITLKTMEILSARLHEKQQLLKMMATANVREQIKHLLVSMADTYGCKGPAYVKIPFPLSHQEIANMLGITREAASINIHKLKKDGFIRNPQRKIIEVQAALCDSDYRKIK</sequence>
<name>A0A429Y7C7_9BACI</name>
<proteinExistence type="predicted"/>
<feature type="domain" description="HTH crp-type" evidence="5">
    <location>
        <begin position="64"/>
        <end position="138"/>
    </location>
</feature>
<organism evidence="6 7">
    <name type="scientific">Siminovitchia acidinfaciens</name>
    <dbReference type="NCBI Taxonomy" id="2321395"/>
    <lineage>
        <taxon>Bacteria</taxon>
        <taxon>Bacillati</taxon>
        <taxon>Bacillota</taxon>
        <taxon>Bacilli</taxon>
        <taxon>Bacillales</taxon>
        <taxon>Bacillaceae</taxon>
        <taxon>Siminovitchia</taxon>
    </lineage>
</organism>
<dbReference type="InterPro" id="IPR036390">
    <property type="entry name" value="WH_DNA-bd_sf"/>
</dbReference>
<dbReference type="SMART" id="SM00419">
    <property type="entry name" value="HTH_CRP"/>
    <property type="match status" value="1"/>
</dbReference>
<evidence type="ECO:0000313" key="7">
    <source>
        <dbReference type="Proteomes" id="UP000287156"/>
    </source>
</evidence>
<dbReference type="GO" id="GO:0003700">
    <property type="term" value="F:DNA-binding transcription factor activity"/>
    <property type="evidence" value="ECO:0007669"/>
    <property type="project" value="TreeGrafter"/>
</dbReference>
<dbReference type="InterPro" id="IPR012318">
    <property type="entry name" value="HTH_CRP"/>
</dbReference>
<reference evidence="6" key="1">
    <citation type="submission" date="2018-12" db="EMBL/GenBank/DDBJ databases">
        <authorList>
            <person name="Sun L."/>
            <person name="Chen Z."/>
        </authorList>
    </citation>
    <scope>NUCLEOTIDE SEQUENCE [LARGE SCALE GENOMIC DNA]</scope>
    <source>
        <strain evidence="6">3-2-2</strain>
    </source>
</reference>
<dbReference type="Pfam" id="PF13545">
    <property type="entry name" value="HTH_Crp_2"/>
    <property type="match status" value="1"/>
</dbReference>
<dbReference type="EMBL" id="QYTV02000001">
    <property type="protein sequence ID" value="RST77331.1"/>
    <property type="molecule type" value="Genomic_DNA"/>
</dbReference>
<evidence type="ECO:0000256" key="2">
    <source>
        <dbReference type="ARBA" id="ARBA00023125"/>
    </source>
</evidence>
<dbReference type="PANTHER" id="PTHR24567">
    <property type="entry name" value="CRP FAMILY TRANSCRIPTIONAL REGULATORY PROTEIN"/>
    <property type="match status" value="1"/>
</dbReference>
<evidence type="ECO:0000313" key="6">
    <source>
        <dbReference type="EMBL" id="RST77331.1"/>
    </source>
</evidence>
<keyword evidence="3" id="KW-0010">Activator</keyword>
<dbReference type="GO" id="GO:0005829">
    <property type="term" value="C:cytosol"/>
    <property type="evidence" value="ECO:0007669"/>
    <property type="project" value="TreeGrafter"/>
</dbReference>
<protein>
    <submittedName>
        <fullName evidence="6">Crp/Fnr family transcriptional regulator</fullName>
    </submittedName>
</protein>
<dbReference type="InterPro" id="IPR014710">
    <property type="entry name" value="RmlC-like_jellyroll"/>
</dbReference>
<dbReference type="PANTHER" id="PTHR24567:SF28">
    <property type="entry name" value="LISTERIOLYSIN REGULATORY PROTEIN"/>
    <property type="match status" value="1"/>
</dbReference>
<dbReference type="AlphaFoldDB" id="A0A429Y7C7"/>